<dbReference type="Proteomes" id="UP000481033">
    <property type="component" value="Unassembled WGS sequence"/>
</dbReference>
<comment type="caution">
    <text evidence="2">The sequence shown here is derived from an EMBL/GenBank/DDBJ whole genome shotgun (WGS) entry which is preliminary data.</text>
</comment>
<keyword evidence="1" id="KW-0812">Transmembrane</keyword>
<reference evidence="2 3" key="1">
    <citation type="journal article" date="2020" name="Microb. Ecol.">
        <title>Ecogenomics of the Marine Benthic Filamentous Cyanobacterium Adonisia.</title>
        <authorList>
            <person name="Walter J.M."/>
            <person name="Coutinho F.H."/>
            <person name="Leomil L."/>
            <person name="Hargreaves P.I."/>
            <person name="Campeao M.E."/>
            <person name="Vieira V.V."/>
            <person name="Silva B.S."/>
            <person name="Fistarol G.O."/>
            <person name="Salomon P.S."/>
            <person name="Sawabe T."/>
            <person name="Mino S."/>
            <person name="Hosokawa M."/>
            <person name="Miyashita H."/>
            <person name="Maruyama F."/>
            <person name="van Verk M.C."/>
            <person name="Dutilh B.E."/>
            <person name="Thompson C.C."/>
            <person name="Thompson F.L."/>
        </authorList>
    </citation>
    <scope>NUCLEOTIDE SEQUENCE [LARGE SCALE GENOMIC DNA]</scope>
    <source>
        <strain evidence="2 3">CCMR0081</strain>
    </source>
</reference>
<dbReference type="EMBL" id="QXHD01000003">
    <property type="protein sequence ID" value="NEZ54716.1"/>
    <property type="molecule type" value="Genomic_DNA"/>
</dbReference>
<accession>A0A6M0RET3</accession>
<gene>
    <name evidence="2" type="ORF">DXZ20_03205</name>
</gene>
<proteinExistence type="predicted"/>
<keyword evidence="3" id="KW-1185">Reference proteome</keyword>
<evidence type="ECO:0000313" key="2">
    <source>
        <dbReference type="EMBL" id="NEZ54716.1"/>
    </source>
</evidence>
<dbReference type="AlphaFoldDB" id="A0A6M0RET3"/>
<keyword evidence="1" id="KW-0472">Membrane</keyword>
<name>A0A6M0RET3_9CYAN</name>
<protein>
    <submittedName>
        <fullName evidence="2">Uncharacterized protein</fullName>
    </submittedName>
</protein>
<evidence type="ECO:0000256" key="1">
    <source>
        <dbReference type="SAM" id="Phobius"/>
    </source>
</evidence>
<organism evidence="2 3">
    <name type="scientific">Adonisia turfae CCMR0081</name>
    <dbReference type="NCBI Taxonomy" id="2292702"/>
    <lineage>
        <taxon>Bacteria</taxon>
        <taxon>Bacillati</taxon>
        <taxon>Cyanobacteriota</taxon>
        <taxon>Adonisia</taxon>
        <taxon>Adonisia turfae</taxon>
    </lineage>
</organism>
<feature type="transmembrane region" description="Helical" evidence="1">
    <location>
        <begin position="6"/>
        <end position="29"/>
    </location>
</feature>
<evidence type="ECO:0000313" key="3">
    <source>
        <dbReference type="Proteomes" id="UP000481033"/>
    </source>
</evidence>
<keyword evidence="1" id="KW-1133">Transmembrane helix</keyword>
<sequence length="60" mass="6793">MWAASDLFYFSFICSELPTNLNLISMLILRKIAFRKFTDLEILIEVAAAFQAFSLNGDDG</sequence>